<proteinExistence type="predicted"/>
<dbReference type="EMBL" id="ATBP01000903">
    <property type="protein sequence ID" value="ETR68581.1"/>
    <property type="molecule type" value="Genomic_DNA"/>
</dbReference>
<gene>
    <name evidence="1" type="ORF">OMM_10374</name>
</gene>
<evidence type="ECO:0000313" key="1">
    <source>
        <dbReference type="EMBL" id="ETR68581.1"/>
    </source>
</evidence>
<protein>
    <submittedName>
        <fullName evidence="1">Uncharacterized protein</fullName>
    </submittedName>
</protein>
<evidence type="ECO:0000313" key="2">
    <source>
        <dbReference type="Proteomes" id="UP000189670"/>
    </source>
</evidence>
<dbReference type="AlphaFoldDB" id="A0A1V1P188"/>
<name>A0A1V1P188_9BACT</name>
<comment type="caution">
    <text evidence="1">The sequence shown here is derived from an EMBL/GenBank/DDBJ whole genome shotgun (WGS) entry which is preliminary data.</text>
</comment>
<dbReference type="Proteomes" id="UP000189670">
    <property type="component" value="Unassembled WGS sequence"/>
</dbReference>
<reference evidence="2" key="1">
    <citation type="submission" date="2012-11" db="EMBL/GenBank/DDBJ databases">
        <authorList>
            <person name="Lucero-Rivera Y.E."/>
            <person name="Tovar-Ramirez D."/>
        </authorList>
    </citation>
    <scope>NUCLEOTIDE SEQUENCE [LARGE SCALE GENOMIC DNA]</scope>
    <source>
        <strain evidence="2">Araruama</strain>
    </source>
</reference>
<accession>A0A1V1P188</accession>
<organism evidence="1 2">
    <name type="scientific">Candidatus Magnetoglobus multicellularis str. Araruama</name>
    <dbReference type="NCBI Taxonomy" id="890399"/>
    <lineage>
        <taxon>Bacteria</taxon>
        <taxon>Pseudomonadati</taxon>
        <taxon>Thermodesulfobacteriota</taxon>
        <taxon>Desulfobacteria</taxon>
        <taxon>Desulfobacterales</taxon>
        <taxon>Desulfobacteraceae</taxon>
        <taxon>Candidatus Magnetoglobus</taxon>
    </lineage>
</organism>
<feature type="non-terminal residue" evidence="1">
    <location>
        <position position="219"/>
    </location>
</feature>
<sequence length="219" mass="25735">MQSKVYNVYNPDNTCLLRIPVCSQCRLELMNDHNNEAYPLMNISQKRILAQDDLPVQVYVPEKLFVNHTFELNGIIPKPERELKIIICKPSSLKDIHKQLPVHSNDIFNNNKVKMYLIPGEYCYNINFNDESILNIWFRKAVVCALLNDKTVVSLTTNKMTSKSKAYQIFNNYLNNTNTLTDNDYLCYARGTKQFMRYFVTWFIYSYTSDNAPIIWNKM</sequence>